<sequence>MDALTMESITRFQNWPAAISILVLTSFAVLVIHHARRPSFSKGAPRFFDAGNWPIIGALRFWTDRLNFVNQGIHSSPSGNFSFYFGKNQIVGVSGPEGRKTFFESKDLRLAEGYEVLFATQPAIPDDAYKGEMAFDKWFQRTIIGQTRKETFARNLPLFINDTRESLERMVARAGNPGLMDPFDDLYKIIYQLTVRIVGATEIANDPKLRAKTLGLFETIAGASSPTRIIFPWLPTPAYIRKNLAGARLYYELNKLVEDRKKTGRRENDTLQYFIDTDEPIIRSLTFILGALFAGQLNSGITVGGVLISLAWHPEWYKKVQEEVDGVIAKHRKTPDQSAIDILSTLSIDEYTDAFPLIDLCFREEIRFQMVGTAFRKNVSGRGVPVGNAGDIIPKDAYVIYPMDDVHFNPEYYPHPEEWDPSRYFPVEGKDQPPYLGWGTGRHPCLGMKFAKLEMSIIGALFVAMFDYSLTDVKGNPLAAAPPKDRSGHSSERPKTPLRLKYTLRKH</sequence>
<accession>A0AAE0X5N0</accession>
<comment type="similarity">
    <text evidence="2">Belongs to the cytochrome P450 family.</text>
</comment>
<dbReference type="GO" id="GO:0005506">
    <property type="term" value="F:iron ion binding"/>
    <property type="evidence" value="ECO:0007669"/>
    <property type="project" value="InterPro"/>
</dbReference>
<dbReference type="GO" id="GO:0004497">
    <property type="term" value="F:monooxygenase activity"/>
    <property type="evidence" value="ECO:0007669"/>
    <property type="project" value="UniProtKB-KW"/>
</dbReference>
<dbReference type="GO" id="GO:0016705">
    <property type="term" value="F:oxidoreductase activity, acting on paired donors, with incorporation or reduction of molecular oxygen"/>
    <property type="evidence" value="ECO:0007669"/>
    <property type="project" value="InterPro"/>
</dbReference>
<feature type="transmembrane region" description="Helical" evidence="10">
    <location>
        <begin position="12"/>
        <end position="32"/>
    </location>
</feature>
<name>A0AAE0X5N0_9PEZI</name>
<keyword evidence="10" id="KW-0812">Transmembrane</keyword>
<dbReference type="Gene3D" id="1.10.630.10">
    <property type="entry name" value="Cytochrome P450"/>
    <property type="match status" value="1"/>
</dbReference>
<keyword evidence="7" id="KW-0503">Monooxygenase</keyword>
<evidence type="ECO:0000256" key="8">
    <source>
        <dbReference type="PIRSR" id="PIRSR602401-1"/>
    </source>
</evidence>
<dbReference type="GO" id="GO:0016125">
    <property type="term" value="P:sterol metabolic process"/>
    <property type="evidence" value="ECO:0007669"/>
    <property type="project" value="TreeGrafter"/>
</dbReference>
<keyword evidence="5" id="KW-0560">Oxidoreductase</keyword>
<comment type="caution">
    <text evidence="11">The sequence shown here is derived from an EMBL/GenBank/DDBJ whole genome shotgun (WGS) entry which is preliminary data.</text>
</comment>
<dbReference type="AlphaFoldDB" id="A0AAE0X5N0"/>
<dbReference type="GO" id="GO:0020037">
    <property type="term" value="F:heme binding"/>
    <property type="evidence" value="ECO:0007669"/>
    <property type="project" value="InterPro"/>
</dbReference>
<evidence type="ECO:0000256" key="7">
    <source>
        <dbReference type="ARBA" id="ARBA00023033"/>
    </source>
</evidence>
<dbReference type="Proteomes" id="UP001270362">
    <property type="component" value="Unassembled WGS sequence"/>
</dbReference>
<keyword evidence="3 8" id="KW-0349">Heme</keyword>
<keyword evidence="10" id="KW-0472">Membrane</keyword>
<evidence type="ECO:0000313" key="11">
    <source>
        <dbReference type="EMBL" id="KAK3685389.1"/>
    </source>
</evidence>
<evidence type="ECO:0000256" key="3">
    <source>
        <dbReference type="ARBA" id="ARBA00022617"/>
    </source>
</evidence>
<feature type="binding site" description="axial binding residue" evidence="8">
    <location>
        <position position="445"/>
    </location>
    <ligand>
        <name>heme</name>
        <dbReference type="ChEBI" id="CHEBI:30413"/>
    </ligand>
    <ligandPart>
        <name>Fe</name>
        <dbReference type="ChEBI" id="CHEBI:18248"/>
    </ligandPart>
</feature>
<dbReference type="InterPro" id="IPR002401">
    <property type="entry name" value="Cyt_P450_E_grp-I"/>
</dbReference>
<evidence type="ECO:0000313" key="12">
    <source>
        <dbReference type="Proteomes" id="UP001270362"/>
    </source>
</evidence>
<proteinExistence type="inferred from homology"/>
<evidence type="ECO:0000256" key="10">
    <source>
        <dbReference type="SAM" id="Phobius"/>
    </source>
</evidence>
<evidence type="ECO:0000256" key="2">
    <source>
        <dbReference type="ARBA" id="ARBA00010617"/>
    </source>
</evidence>
<comment type="cofactor">
    <cofactor evidence="1 8">
        <name>heme</name>
        <dbReference type="ChEBI" id="CHEBI:30413"/>
    </cofactor>
</comment>
<dbReference type="SUPFAM" id="SSF48264">
    <property type="entry name" value="Cytochrome P450"/>
    <property type="match status" value="1"/>
</dbReference>
<keyword evidence="6 8" id="KW-0408">Iron</keyword>
<dbReference type="InterPro" id="IPR036396">
    <property type="entry name" value="Cyt_P450_sf"/>
</dbReference>
<dbReference type="PANTHER" id="PTHR24286:SF24">
    <property type="entry name" value="LANOSTEROL 14-ALPHA DEMETHYLASE"/>
    <property type="match status" value="1"/>
</dbReference>
<dbReference type="EMBL" id="JAULSO010000003">
    <property type="protein sequence ID" value="KAK3685389.1"/>
    <property type="molecule type" value="Genomic_DNA"/>
</dbReference>
<dbReference type="Pfam" id="PF00067">
    <property type="entry name" value="p450"/>
    <property type="match status" value="1"/>
</dbReference>
<organism evidence="11 12">
    <name type="scientific">Podospora appendiculata</name>
    <dbReference type="NCBI Taxonomy" id="314037"/>
    <lineage>
        <taxon>Eukaryota</taxon>
        <taxon>Fungi</taxon>
        <taxon>Dikarya</taxon>
        <taxon>Ascomycota</taxon>
        <taxon>Pezizomycotina</taxon>
        <taxon>Sordariomycetes</taxon>
        <taxon>Sordariomycetidae</taxon>
        <taxon>Sordariales</taxon>
        <taxon>Podosporaceae</taxon>
        <taxon>Podospora</taxon>
    </lineage>
</organism>
<evidence type="ECO:0000256" key="1">
    <source>
        <dbReference type="ARBA" id="ARBA00001971"/>
    </source>
</evidence>
<feature type="compositionally biased region" description="Basic residues" evidence="9">
    <location>
        <begin position="496"/>
        <end position="507"/>
    </location>
</feature>
<reference evidence="11" key="1">
    <citation type="journal article" date="2023" name="Mol. Phylogenet. Evol.">
        <title>Genome-scale phylogeny and comparative genomics of the fungal order Sordariales.</title>
        <authorList>
            <person name="Hensen N."/>
            <person name="Bonometti L."/>
            <person name="Westerberg I."/>
            <person name="Brannstrom I.O."/>
            <person name="Guillou S."/>
            <person name="Cros-Aarteil S."/>
            <person name="Calhoun S."/>
            <person name="Haridas S."/>
            <person name="Kuo A."/>
            <person name="Mondo S."/>
            <person name="Pangilinan J."/>
            <person name="Riley R."/>
            <person name="LaButti K."/>
            <person name="Andreopoulos B."/>
            <person name="Lipzen A."/>
            <person name="Chen C."/>
            <person name="Yan M."/>
            <person name="Daum C."/>
            <person name="Ng V."/>
            <person name="Clum A."/>
            <person name="Steindorff A."/>
            <person name="Ohm R.A."/>
            <person name="Martin F."/>
            <person name="Silar P."/>
            <person name="Natvig D.O."/>
            <person name="Lalanne C."/>
            <person name="Gautier V."/>
            <person name="Ament-Velasquez S.L."/>
            <person name="Kruys A."/>
            <person name="Hutchinson M.I."/>
            <person name="Powell A.J."/>
            <person name="Barry K."/>
            <person name="Miller A.N."/>
            <person name="Grigoriev I.V."/>
            <person name="Debuchy R."/>
            <person name="Gladieux P."/>
            <person name="Hiltunen Thoren M."/>
            <person name="Johannesson H."/>
        </authorList>
    </citation>
    <scope>NUCLEOTIDE SEQUENCE</scope>
    <source>
        <strain evidence="11">CBS 314.62</strain>
    </source>
</reference>
<feature type="compositionally biased region" description="Basic and acidic residues" evidence="9">
    <location>
        <begin position="483"/>
        <end position="495"/>
    </location>
</feature>
<keyword evidence="12" id="KW-1185">Reference proteome</keyword>
<protein>
    <submittedName>
        <fullName evidence="11">Cytochrome P450 6A1</fullName>
    </submittedName>
</protein>
<reference evidence="11" key="2">
    <citation type="submission" date="2023-06" db="EMBL/GenBank/DDBJ databases">
        <authorList>
            <consortium name="Lawrence Berkeley National Laboratory"/>
            <person name="Haridas S."/>
            <person name="Hensen N."/>
            <person name="Bonometti L."/>
            <person name="Westerberg I."/>
            <person name="Brannstrom I.O."/>
            <person name="Guillou S."/>
            <person name="Cros-Aarteil S."/>
            <person name="Calhoun S."/>
            <person name="Kuo A."/>
            <person name="Mondo S."/>
            <person name="Pangilinan J."/>
            <person name="Riley R."/>
            <person name="Labutti K."/>
            <person name="Andreopoulos B."/>
            <person name="Lipzen A."/>
            <person name="Chen C."/>
            <person name="Yanf M."/>
            <person name="Daum C."/>
            <person name="Ng V."/>
            <person name="Clum A."/>
            <person name="Steindorff A."/>
            <person name="Ohm R."/>
            <person name="Martin F."/>
            <person name="Silar P."/>
            <person name="Natvig D."/>
            <person name="Lalanne C."/>
            <person name="Gautier V."/>
            <person name="Ament-Velasquez S.L."/>
            <person name="Kruys A."/>
            <person name="Hutchinson M.I."/>
            <person name="Powell A.J."/>
            <person name="Barry K."/>
            <person name="Miller A.N."/>
            <person name="Grigoriev I.V."/>
            <person name="Debuchy R."/>
            <person name="Gladieux P."/>
            <person name="Thoren M.H."/>
            <person name="Johannesson H."/>
        </authorList>
    </citation>
    <scope>NUCLEOTIDE SEQUENCE</scope>
    <source>
        <strain evidence="11">CBS 314.62</strain>
    </source>
</reference>
<gene>
    <name evidence="11" type="ORF">B0T22DRAFT_482366</name>
</gene>
<keyword evidence="10" id="KW-1133">Transmembrane helix</keyword>
<evidence type="ECO:0000256" key="6">
    <source>
        <dbReference type="ARBA" id="ARBA00023004"/>
    </source>
</evidence>
<evidence type="ECO:0000256" key="9">
    <source>
        <dbReference type="SAM" id="MobiDB-lite"/>
    </source>
</evidence>
<dbReference type="PRINTS" id="PR00463">
    <property type="entry name" value="EP450I"/>
</dbReference>
<feature type="region of interest" description="Disordered" evidence="9">
    <location>
        <begin position="479"/>
        <end position="507"/>
    </location>
</feature>
<dbReference type="PANTHER" id="PTHR24286">
    <property type="entry name" value="CYTOCHROME P450 26"/>
    <property type="match status" value="1"/>
</dbReference>
<dbReference type="InterPro" id="IPR001128">
    <property type="entry name" value="Cyt_P450"/>
</dbReference>
<evidence type="ECO:0000256" key="4">
    <source>
        <dbReference type="ARBA" id="ARBA00022723"/>
    </source>
</evidence>
<evidence type="ECO:0000256" key="5">
    <source>
        <dbReference type="ARBA" id="ARBA00023002"/>
    </source>
</evidence>
<keyword evidence="4 8" id="KW-0479">Metal-binding</keyword>